<dbReference type="AlphaFoldDB" id="A0A1Q4V9D2"/>
<feature type="compositionally biased region" description="Low complexity" evidence="1">
    <location>
        <begin position="12"/>
        <end position="24"/>
    </location>
</feature>
<gene>
    <name evidence="3" type="ORF">AB852_09115</name>
</gene>
<proteinExistence type="predicted"/>
<keyword evidence="2" id="KW-1133">Transmembrane helix</keyword>
<feature type="transmembrane region" description="Helical" evidence="2">
    <location>
        <begin position="120"/>
        <end position="141"/>
    </location>
</feature>
<dbReference type="EMBL" id="LFBV01000002">
    <property type="protein sequence ID" value="OKH94446.1"/>
    <property type="molecule type" value="Genomic_DNA"/>
</dbReference>
<organism evidence="3 4">
    <name type="scientific">Streptomyces uncialis</name>
    <dbReference type="NCBI Taxonomy" id="1048205"/>
    <lineage>
        <taxon>Bacteria</taxon>
        <taxon>Bacillati</taxon>
        <taxon>Actinomycetota</taxon>
        <taxon>Actinomycetes</taxon>
        <taxon>Kitasatosporales</taxon>
        <taxon>Streptomycetaceae</taxon>
        <taxon>Streptomyces</taxon>
    </lineage>
</organism>
<reference evidence="3 4" key="1">
    <citation type="submission" date="2015-06" db="EMBL/GenBank/DDBJ databases">
        <title>Cloning and characterization of the uncialamcin biosynthetic gene cluster.</title>
        <authorList>
            <person name="Yan X."/>
            <person name="Huang T."/>
            <person name="Ge H."/>
            <person name="Shen B."/>
        </authorList>
    </citation>
    <scope>NUCLEOTIDE SEQUENCE [LARGE SCALE GENOMIC DNA]</scope>
    <source>
        <strain evidence="3 4">DCA2648</strain>
    </source>
</reference>
<evidence type="ECO:0000256" key="2">
    <source>
        <dbReference type="SAM" id="Phobius"/>
    </source>
</evidence>
<evidence type="ECO:0000313" key="4">
    <source>
        <dbReference type="Proteomes" id="UP000186455"/>
    </source>
</evidence>
<feature type="transmembrane region" description="Helical" evidence="2">
    <location>
        <begin position="80"/>
        <end position="99"/>
    </location>
</feature>
<name>A0A1Q4V9D2_9ACTN</name>
<feature type="region of interest" description="Disordered" evidence="1">
    <location>
        <begin position="1"/>
        <end position="24"/>
    </location>
</feature>
<dbReference type="Proteomes" id="UP000186455">
    <property type="component" value="Unassembled WGS sequence"/>
</dbReference>
<evidence type="ECO:0000313" key="3">
    <source>
        <dbReference type="EMBL" id="OKH94446.1"/>
    </source>
</evidence>
<accession>A0A1Q4V9D2</accession>
<feature type="transmembrane region" description="Helical" evidence="2">
    <location>
        <begin position="45"/>
        <end position="68"/>
    </location>
</feature>
<protein>
    <submittedName>
        <fullName evidence="3">Uncharacterized protein</fullName>
    </submittedName>
</protein>
<keyword evidence="2" id="KW-0472">Membrane</keyword>
<keyword evidence="2" id="KW-0812">Transmembrane</keyword>
<dbReference type="RefSeq" id="WP_073785963.1">
    <property type="nucleotide sequence ID" value="NZ_LFBV01000002.1"/>
</dbReference>
<comment type="caution">
    <text evidence="3">The sequence shown here is derived from an EMBL/GenBank/DDBJ whole genome shotgun (WGS) entry which is preliminary data.</text>
</comment>
<evidence type="ECO:0000256" key="1">
    <source>
        <dbReference type="SAM" id="MobiDB-lite"/>
    </source>
</evidence>
<dbReference type="STRING" id="1048205.AB852_09115"/>
<keyword evidence="4" id="KW-1185">Reference proteome</keyword>
<sequence>MSSADPDGGPGSAHVSSRGVGSSSFGSVGDHATFRWELKRPLTHVAWLPVSIFLVIAVTVGFAFFAVIEWPGGPRGQYVWFYAFTALALLFAGAAALSSDRGGQAGDVVRPGAGTRRRRTARALLVGAAMFCCGGGALAWVDVDRTGEVGAEMTVRGTQPVDEKGGILTVEMARPAAGDVRDKLRLTLIIIDDDPRTPTCVGRTTATITAVTSGVTPHTEELAAESTVDFHLGGGQGAVRWVVEVRPEKGCSMRLAQAGGTLHNH</sequence>